<organism evidence="2 3">
    <name type="scientific">Drosophila simulans</name>
    <name type="common">Fruit fly</name>
    <dbReference type="NCBI Taxonomy" id="7240"/>
    <lineage>
        <taxon>Eukaryota</taxon>
        <taxon>Metazoa</taxon>
        <taxon>Ecdysozoa</taxon>
        <taxon>Arthropoda</taxon>
        <taxon>Hexapoda</taxon>
        <taxon>Insecta</taxon>
        <taxon>Pterygota</taxon>
        <taxon>Neoptera</taxon>
        <taxon>Endopterygota</taxon>
        <taxon>Diptera</taxon>
        <taxon>Brachycera</taxon>
        <taxon>Muscomorpha</taxon>
        <taxon>Ephydroidea</taxon>
        <taxon>Drosophilidae</taxon>
        <taxon>Drosophila</taxon>
        <taxon>Sophophora</taxon>
    </lineage>
</organism>
<evidence type="ECO:0000256" key="1">
    <source>
        <dbReference type="SAM" id="MobiDB-lite"/>
    </source>
</evidence>
<dbReference type="AlphaFoldDB" id="B4R600"/>
<dbReference type="Proteomes" id="UP000000304">
    <property type="component" value="Chromosome X"/>
</dbReference>
<gene>
    <name evidence="2" type="primary">Dsim\GD16848</name>
    <name evidence="2" type="ORF">Dsim_GD16848</name>
</gene>
<proteinExistence type="predicted"/>
<feature type="region of interest" description="Disordered" evidence="1">
    <location>
        <begin position="53"/>
        <end position="85"/>
    </location>
</feature>
<name>B4R600_DROSI</name>
<dbReference type="EMBL" id="CM000366">
    <property type="protein sequence ID" value="EDX17336.1"/>
    <property type="molecule type" value="Genomic_DNA"/>
</dbReference>
<keyword evidence="3" id="KW-1185">Reference proteome</keyword>
<evidence type="ECO:0000313" key="2">
    <source>
        <dbReference type="EMBL" id="EDX17336.1"/>
    </source>
</evidence>
<dbReference type="HOGENOM" id="CLU_2545027_0_0_1"/>
<accession>B4R600</accession>
<protein>
    <submittedName>
        <fullName evidence="2">GD16848</fullName>
    </submittedName>
</protein>
<dbReference type="OMA" id="RYNDTRM"/>
<reference evidence="2 3" key="1">
    <citation type="journal article" date="2007" name="Nature">
        <title>Evolution of genes and genomes on the Drosophila phylogeny.</title>
        <authorList>
            <consortium name="Drosophila 12 Genomes Consortium"/>
            <person name="Clark A.G."/>
            <person name="Eisen M.B."/>
            <person name="Smith D.R."/>
            <person name="Bergman C.M."/>
            <person name="Oliver B."/>
            <person name="Markow T.A."/>
            <person name="Kaufman T.C."/>
            <person name="Kellis M."/>
            <person name="Gelbart W."/>
            <person name="Iyer V.N."/>
            <person name="Pollard D.A."/>
            <person name="Sackton T.B."/>
            <person name="Larracuente A.M."/>
            <person name="Singh N.D."/>
            <person name="Abad J.P."/>
            <person name="Abt D.N."/>
            <person name="Adryan B."/>
            <person name="Aguade M."/>
            <person name="Akashi H."/>
            <person name="Anderson W.W."/>
            <person name="Aquadro C.F."/>
            <person name="Ardell D.H."/>
            <person name="Arguello R."/>
            <person name="Artieri C.G."/>
            <person name="Barbash D.A."/>
            <person name="Barker D."/>
            <person name="Barsanti P."/>
            <person name="Batterham P."/>
            <person name="Batzoglou S."/>
            <person name="Begun D."/>
            <person name="Bhutkar A."/>
            <person name="Blanco E."/>
            <person name="Bosak S.A."/>
            <person name="Bradley R.K."/>
            <person name="Brand A.D."/>
            <person name="Brent M.R."/>
            <person name="Brooks A.N."/>
            <person name="Brown R.H."/>
            <person name="Butlin R.K."/>
            <person name="Caggese C."/>
            <person name="Calvi B.R."/>
            <person name="Bernardo de Carvalho A."/>
            <person name="Caspi A."/>
            <person name="Castrezana S."/>
            <person name="Celniker S.E."/>
            <person name="Chang J.L."/>
            <person name="Chapple C."/>
            <person name="Chatterji S."/>
            <person name="Chinwalla A."/>
            <person name="Civetta A."/>
            <person name="Clifton S.W."/>
            <person name="Comeron J.M."/>
            <person name="Costello J.C."/>
            <person name="Coyne J.A."/>
            <person name="Daub J."/>
            <person name="David R.G."/>
            <person name="Delcher A.L."/>
            <person name="Delehaunty K."/>
            <person name="Do C.B."/>
            <person name="Ebling H."/>
            <person name="Edwards K."/>
            <person name="Eickbush T."/>
            <person name="Evans J.D."/>
            <person name="Filipski A."/>
            <person name="Findeiss S."/>
            <person name="Freyhult E."/>
            <person name="Fulton L."/>
            <person name="Fulton R."/>
            <person name="Garcia A.C."/>
            <person name="Gardiner A."/>
            <person name="Garfield D.A."/>
            <person name="Garvin B.E."/>
            <person name="Gibson G."/>
            <person name="Gilbert D."/>
            <person name="Gnerre S."/>
            <person name="Godfrey J."/>
            <person name="Good R."/>
            <person name="Gotea V."/>
            <person name="Gravely B."/>
            <person name="Greenberg A.J."/>
            <person name="Griffiths-Jones S."/>
            <person name="Gross S."/>
            <person name="Guigo R."/>
            <person name="Gustafson E.A."/>
            <person name="Haerty W."/>
            <person name="Hahn M.W."/>
            <person name="Halligan D.L."/>
            <person name="Halpern A.L."/>
            <person name="Halter G.M."/>
            <person name="Han M.V."/>
            <person name="Heger A."/>
            <person name="Hillier L."/>
            <person name="Hinrichs A.S."/>
            <person name="Holmes I."/>
            <person name="Hoskins R.A."/>
            <person name="Hubisz M.J."/>
            <person name="Hultmark D."/>
            <person name="Huntley M.A."/>
            <person name="Jaffe D.B."/>
            <person name="Jagadeeshan S."/>
            <person name="Jeck W.R."/>
            <person name="Johnson J."/>
            <person name="Jones C.D."/>
            <person name="Jordan W.C."/>
            <person name="Karpen G.H."/>
            <person name="Kataoka E."/>
            <person name="Keightley P.D."/>
            <person name="Kheradpour P."/>
            <person name="Kirkness E.F."/>
            <person name="Koerich L.B."/>
            <person name="Kristiansen K."/>
            <person name="Kudrna D."/>
            <person name="Kulathinal R.J."/>
            <person name="Kumar S."/>
            <person name="Kwok R."/>
            <person name="Lander E."/>
            <person name="Langley C.H."/>
            <person name="Lapoint R."/>
            <person name="Lazzaro B.P."/>
            <person name="Lee S.J."/>
            <person name="Levesque L."/>
            <person name="Li R."/>
            <person name="Lin C.F."/>
            <person name="Lin M.F."/>
            <person name="Lindblad-Toh K."/>
            <person name="Llopart A."/>
            <person name="Long M."/>
            <person name="Low L."/>
            <person name="Lozovsky E."/>
            <person name="Lu J."/>
            <person name="Luo M."/>
            <person name="Machado C.A."/>
            <person name="Makalowski W."/>
            <person name="Marzo M."/>
            <person name="Matsuda M."/>
            <person name="Matzkin L."/>
            <person name="McAllister B."/>
            <person name="McBride C.S."/>
            <person name="McKernan B."/>
            <person name="McKernan K."/>
            <person name="Mendez-Lago M."/>
            <person name="Minx P."/>
            <person name="Mollenhauer M.U."/>
            <person name="Montooth K."/>
            <person name="Mount S.M."/>
            <person name="Mu X."/>
            <person name="Myers E."/>
            <person name="Negre B."/>
            <person name="Newfeld S."/>
            <person name="Nielsen R."/>
            <person name="Noor M.A."/>
            <person name="O'Grady P."/>
            <person name="Pachter L."/>
            <person name="Papaceit M."/>
            <person name="Parisi M.J."/>
            <person name="Parisi M."/>
            <person name="Parts L."/>
            <person name="Pedersen J.S."/>
            <person name="Pesole G."/>
            <person name="Phillippy A.M."/>
            <person name="Ponting C.P."/>
            <person name="Pop M."/>
            <person name="Porcelli D."/>
            <person name="Powell J.R."/>
            <person name="Prohaska S."/>
            <person name="Pruitt K."/>
            <person name="Puig M."/>
            <person name="Quesneville H."/>
            <person name="Ram K.R."/>
            <person name="Rand D."/>
            <person name="Rasmussen M.D."/>
            <person name="Reed L.K."/>
            <person name="Reenan R."/>
            <person name="Reily A."/>
            <person name="Remington K.A."/>
            <person name="Rieger T.T."/>
            <person name="Ritchie M.G."/>
            <person name="Robin C."/>
            <person name="Rogers Y.H."/>
            <person name="Rohde C."/>
            <person name="Rozas J."/>
            <person name="Rubenfield M.J."/>
            <person name="Ruiz A."/>
            <person name="Russo S."/>
            <person name="Salzberg S.L."/>
            <person name="Sanchez-Gracia A."/>
            <person name="Saranga D.J."/>
            <person name="Sato H."/>
            <person name="Schaeffer S.W."/>
            <person name="Schatz M.C."/>
            <person name="Schlenke T."/>
            <person name="Schwartz R."/>
            <person name="Segarra C."/>
            <person name="Singh R.S."/>
            <person name="Sirot L."/>
            <person name="Sirota M."/>
            <person name="Sisneros N.B."/>
            <person name="Smith C.D."/>
            <person name="Smith T.F."/>
            <person name="Spieth J."/>
            <person name="Stage D.E."/>
            <person name="Stark A."/>
            <person name="Stephan W."/>
            <person name="Strausberg R.L."/>
            <person name="Strempel S."/>
            <person name="Sturgill D."/>
            <person name="Sutton G."/>
            <person name="Sutton G.G."/>
            <person name="Tao W."/>
            <person name="Teichmann S."/>
            <person name="Tobari Y.N."/>
            <person name="Tomimura Y."/>
            <person name="Tsolas J.M."/>
            <person name="Valente V.L."/>
            <person name="Venter E."/>
            <person name="Venter J.C."/>
            <person name="Vicario S."/>
            <person name="Vieira F.G."/>
            <person name="Vilella A.J."/>
            <person name="Villasante A."/>
            <person name="Walenz B."/>
            <person name="Wang J."/>
            <person name="Wasserman M."/>
            <person name="Watts T."/>
            <person name="Wilson D."/>
            <person name="Wilson R.K."/>
            <person name="Wing R.A."/>
            <person name="Wolfner M.F."/>
            <person name="Wong A."/>
            <person name="Wong G.K."/>
            <person name="Wu C.I."/>
            <person name="Wu G."/>
            <person name="Yamamoto D."/>
            <person name="Yang H.P."/>
            <person name="Yang S.P."/>
            <person name="Yorke J.A."/>
            <person name="Yoshida K."/>
            <person name="Zdobnov E."/>
            <person name="Zhang P."/>
            <person name="Zhang Y."/>
            <person name="Zimin A.V."/>
            <person name="Baldwin J."/>
            <person name="Abdouelleil A."/>
            <person name="Abdulkadir J."/>
            <person name="Abebe A."/>
            <person name="Abera B."/>
            <person name="Abreu J."/>
            <person name="Acer S.C."/>
            <person name="Aftuck L."/>
            <person name="Alexander A."/>
            <person name="An P."/>
            <person name="Anderson E."/>
            <person name="Anderson S."/>
            <person name="Arachi H."/>
            <person name="Azer M."/>
            <person name="Bachantsang P."/>
            <person name="Barry A."/>
            <person name="Bayul T."/>
            <person name="Berlin A."/>
            <person name="Bessette D."/>
            <person name="Bloom T."/>
            <person name="Blye J."/>
            <person name="Boguslavskiy L."/>
            <person name="Bonnet C."/>
            <person name="Boukhgalter B."/>
            <person name="Bourzgui I."/>
            <person name="Brown A."/>
            <person name="Cahill P."/>
            <person name="Channer S."/>
            <person name="Cheshatsang Y."/>
            <person name="Chuda L."/>
            <person name="Citroen M."/>
            <person name="Collymore A."/>
            <person name="Cooke P."/>
            <person name="Costello M."/>
            <person name="D'Aco K."/>
            <person name="Daza R."/>
            <person name="De Haan G."/>
            <person name="DeGray S."/>
            <person name="DeMaso C."/>
            <person name="Dhargay N."/>
            <person name="Dooley K."/>
            <person name="Dooley E."/>
            <person name="Doricent M."/>
            <person name="Dorje P."/>
            <person name="Dorjee K."/>
            <person name="Dupes A."/>
            <person name="Elong R."/>
            <person name="Falk J."/>
            <person name="Farina A."/>
            <person name="Faro S."/>
            <person name="Ferguson D."/>
            <person name="Fisher S."/>
            <person name="Foley C.D."/>
            <person name="Franke A."/>
            <person name="Friedrich D."/>
            <person name="Gadbois L."/>
            <person name="Gearin G."/>
            <person name="Gearin C.R."/>
            <person name="Giannoukos G."/>
            <person name="Goode T."/>
            <person name="Graham J."/>
            <person name="Grandbois E."/>
            <person name="Grewal S."/>
            <person name="Gyaltsen K."/>
            <person name="Hafez N."/>
            <person name="Hagos B."/>
            <person name="Hall J."/>
            <person name="Henson C."/>
            <person name="Hollinger A."/>
            <person name="Honan T."/>
            <person name="Huard M.D."/>
            <person name="Hughes L."/>
            <person name="Hurhula B."/>
            <person name="Husby M.E."/>
            <person name="Kamat A."/>
            <person name="Kanga B."/>
            <person name="Kashin S."/>
            <person name="Khazanovich D."/>
            <person name="Kisner P."/>
            <person name="Lance K."/>
            <person name="Lara M."/>
            <person name="Lee W."/>
            <person name="Lennon N."/>
            <person name="Letendre F."/>
            <person name="LeVine R."/>
            <person name="Lipovsky A."/>
            <person name="Liu X."/>
            <person name="Liu J."/>
            <person name="Liu S."/>
            <person name="Lokyitsang T."/>
            <person name="Lokyitsang Y."/>
            <person name="Lubonja R."/>
            <person name="Lui A."/>
            <person name="MacDonald P."/>
            <person name="Magnisalis V."/>
            <person name="Maru K."/>
            <person name="Matthews C."/>
            <person name="McCusker W."/>
            <person name="McDonough S."/>
            <person name="Mehta T."/>
            <person name="Meldrim J."/>
            <person name="Meneus L."/>
            <person name="Mihai O."/>
            <person name="Mihalev A."/>
            <person name="Mihova T."/>
            <person name="Mittelman R."/>
            <person name="Mlenga V."/>
            <person name="Montmayeur A."/>
            <person name="Mulrain L."/>
            <person name="Navidi A."/>
            <person name="Naylor J."/>
            <person name="Negash T."/>
            <person name="Nguyen T."/>
            <person name="Nguyen N."/>
            <person name="Nicol R."/>
            <person name="Norbu C."/>
            <person name="Norbu N."/>
            <person name="Novod N."/>
            <person name="O'Neill B."/>
            <person name="Osman S."/>
            <person name="Markiewicz E."/>
            <person name="Oyono O.L."/>
            <person name="Patti C."/>
            <person name="Phunkhang P."/>
            <person name="Pierre F."/>
            <person name="Priest M."/>
            <person name="Raghuraman S."/>
            <person name="Rege F."/>
            <person name="Reyes R."/>
            <person name="Rise C."/>
            <person name="Rogov P."/>
            <person name="Ross K."/>
            <person name="Ryan E."/>
            <person name="Settipalli S."/>
            <person name="Shea T."/>
            <person name="Sherpa N."/>
            <person name="Shi L."/>
            <person name="Shih D."/>
            <person name="Sparrow T."/>
            <person name="Spaulding J."/>
            <person name="Stalker J."/>
            <person name="Stange-Thomann N."/>
            <person name="Stavropoulos S."/>
            <person name="Stone C."/>
            <person name="Strader C."/>
            <person name="Tesfaye S."/>
            <person name="Thomson T."/>
            <person name="Thoulutsang Y."/>
            <person name="Thoulutsang D."/>
            <person name="Topham K."/>
            <person name="Topping I."/>
            <person name="Tsamla T."/>
            <person name="Vassiliev H."/>
            <person name="Vo A."/>
            <person name="Wangchuk T."/>
            <person name="Wangdi T."/>
            <person name="Weiand M."/>
            <person name="Wilkinson J."/>
            <person name="Wilson A."/>
            <person name="Yadav S."/>
            <person name="Young G."/>
            <person name="Yu Q."/>
            <person name="Zembek L."/>
            <person name="Zhong D."/>
            <person name="Zimmer A."/>
            <person name="Zwirko Z."/>
            <person name="Jaffe D.B."/>
            <person name="Alvarez P."/>
            <person name="Brockman W."/>
            <person name="Butler J."/>
            <person name="Chin C."/>
            <person name="Gnerre S."/>
            <person name="Grabherr M."/>
            <person name="Kleber M."/>
            <person name="Mauceli E."/>
            <person name="MacCallum I."/>
        </authorList>
    </citation>
    <scope>NUCLEOTIDE SEQUENCE [LARGE SCALE GENOMIC DNA]</scope>
    <source>
        <strain evidence="3">white501</strain>
    </source>
</reference>
<feature type="compositionally biased region" description="Acidic residues" evidence="1">
    <location>
        <begin position="66"/>
        <end position="77"/>
    </location>
</feature>
<evidence type="ECO:0000313" key="3">
    <source>
        <dbReference type="Proteomes" id="UP000000304"/>
    </source>
</evidence>
<sequence length="85" mass="10018">MQSRSWQLHKHRYNDTRMQNVLRLYHQQQPPHPSRIFEISPRKLQLLLADKRPQDLKRVQLKTGNEDEGEDEDEAEATDPCPAGT</sequence>